<reference evidence="7 8" key="1">
    <citation type="submission" date="2024-06" db="EMBL/GenBank/DDBJ databases">
        <title>Genomic Encyclopedia of Type Strains, Phase IV (KMG-IV): sequencing the most valuable type-strain genomes for metagenomic binning, comparative biology and taxonomic classification.</title>
        <authorList>
            <person name="Goeker M."/>
        </authorList>
    </citation>
    <scope>NUCLEOTIDE SEQUENCE [LARGE SCALE GENOMIC DNA]</scope>
    <source>
        <strain evidence="7 8">DSM 29780</strain>
    </source>
</reference>
<dbReference type="PANTHER" id="PTHR43133">
    <property type="entry name" value="RNA POLYMERASE ECF-TYPE SIGMA FACTO"/>
    <property type="match status" value="1"/>
</dbReference>
<dbReference type="Proteomes" id="UP001549047">
    <property type="component" value="Unassembled WGS sequence"/>
</dbReference>
<evidence type="ECO:0000256" key="1">
    <source>
        <dbReference type="ARBA" id="ARBA00010641"/>
    </source>
</evidence>
<evidence type="ECO:0000313" key="8">
    <source>
        <dbReference type="Proteomes" id="UP001549047"/>
    </source>
</evidence>
<gene>
    <name evidence="7" type="ORF">ABID16_000544</name>
</gene>
<evidence type="ECO:0000259" key="6">
    <source>
        <dbReference type="Pfam" id="PF08281"/>
    </source>
</evidence>
<comment type="similarity">
    <text evidence="1">Belongs to the sigma-70 factor family. ECF subfamily.</text>
</comment>
<accession>A0ABV2IUS5</accession>
<evidence type="ECO:0000256" key="3">
    <source>
        <dbReference type="ARBA" id="ARBA00023082"/>
    </source>
</evidence>
<dbReference type="Pfam" id="PF04542">
    <property type="entry name" value="Sigma70_r2"/>
    <property type="match status" value="1"/>
</dbReference>
<comment type="caution">
    <text evidence="7">The sequence shown here is derived from an EMBL/GenBank/DDBJ whole genome shotgun (WGS) entry which is preliminary data.</text>
</comment>
<feature type="domain" description="RNA polymerase sigma factor 70 region 4 type 2" evidence="6">
    <location>
        <begin position="120"/>
        <end position="168"/>
    </location>
</feature>
<keyword evidence="2" id="KW-0805">Transcription regulation</keyword>
<evidence type="ECO:0000313" key="7">
    <source>
        <dbReference type="EMBL" id="MET3612239.1"/>
    </source>
</evidence>
<protein>
    <submittedName>
        <fullName evidence="7">RNA polymerase sigma-70 factor (ECF subfamily)</fullName>
    </submittedName>
</protein>
<dbReference type="InterPro" id="IPR013325">
    <property type="entry name" value="RNA_pol_sigma_r2"/>
</dbReference>
<dbReference type="Gene3D" id="1.10.1740.10">
    <property type="match status" value="1"/>
</dbReference>
<dbReference type="EMBL" id="JBEPMB010000001">
    <property type="protein sequence ID" value="MET3612239.1"/>
    <property type="molecule type" value="Genomic_DNA"/>
</dbReference>
<evidence type="ECO:0000256" key="2">
    <source>
        <dbReference type="ARBA" id="ARBA00023015"/>
    </source>
</evidence>
<dbReference type="NCBIfam" id="TIGR02937">
    <property type="entry name" value="sigma70-ECF"/>
    <property type="match status" value="1"/>
</dbReference>
<dbReference type="InterPro" id="IPR013249">
    <property type="entry name" value="RNA_pol_sigma70_r4_t2"/>
</dbReference>
<dbReference type="Pfam" id="PF08281">
    <property type="entry name" value="Sigma70_r4_2"/>
    <property type="match status" value="1"/>
</dbReference>
<keyword evidence="8" id="KW-1185">Reference proteome</keyword>
<dbReference type="SUPFAM" id="SSF88659">
    <property type="entry name" value="Sigma3 and sigma4 domains of RNA polymerase sigma factors"/>
    <property type="match status" value="1"/>
</dbReference>
<dbReference type="InterPro" id="IPR014284">
    <property type="entry name" value="RNA_pol_sigma-70_dom"/>
</dbReference>
<dbReference type="InterPro" id="IPR007627">
    <property type="entry name" value="RNA_pol_sigma70_r2"/>
</dbReference>
<dbReference type="CDD" id="cd06171">
    <property type="entry name" value="Sigma70_r4"/>
    <property type="match status" value="1"/>
</dbReference>
<dbReference type="InterPro" id="IPR039425">
    <property type="entry name" value="RNA_pol_sigma-70-like"/>
</dbReference>
<evidence type="ECO:0000256" key="4">
    <source>
        <dbReference type="ARBA" id="ARBA00023163"/>
    </source>
</evidence>
<keyword evidence="4" id="KW-0804">Transcription</keyword>
<dbReference type="PANTHER" id="PTHR43133:SF62">
    <property type="entry name" value="RNA POLYMERASE SIGMA FACTOR SIGZ"/>
    <property type="match status" value="1"/>
</dbReference>
<dbReference type="InterPro" id="IPR036388">
    <property type="entry name" value="WH-like_DNA-bd_sf"/>
</dbReference>
<name>A0ABV2IUS5_9HYPH</name>
<feature type="domain" description="RNA polymerase sigma-70 region 2" evidence="5">
    <location>
        <begin position="25"/>
        <end position="91"/>
    </location>
</feature>
<dbReference type="SUPFAM" id="SSF88946">
    <property type="entry name" value="Sigma2 domain of RNA polymerase sigma factors"/>
    <property type="match status" value="1"/>
</dbReference>
<dbReference type="RefSeq" id="WP_354554815.1">
    <property type="nucleotide sequence ID" value="NZ_JBEPMB010000001.1"/>
</dbReference>
<proteinExistence type="inferred from homology"/>
<sequence>MNGSDLDSCLADVATGDRAAFRQLYKLTASRLNGVLRPMISNRARREEILQEAFVKIWQNAARFDPQRGSAMMWMATVTRRLAIDELRRASPLIQSLDDDEALKNSLAADVPQLEPLGADQLEGCLKLLRSEYRDAVVLAYLKGLTYDQLALSLNRPLGTVKTWVHRGIIDLRECMG</sequence>
<keyword evidence="3" id="KW-0731">Sigma factor</keyword>
<evidence type="ECO:0000259" key="5">
    <source>
        <dbReference type="Pfam" id="PF04542"/>
    </source>
</evidence>
<dbReference type="Gene3D" id="1.10.10.10">
    <property type="entry name" value="Winged helix-like DNA-binding domain superfamily/Winged helix DNA-binding domain"/>
    <property type="match status" value="1"/>
</dbReference>
<dbReference type="InterPro" id="IPR013324">
    <property type="entry name" value="RNA_pol_sigma_r3/r4-like"/>
</dbReference>
<organism evidence="7 8">
    <name type="scientific">Rhizobium aquaticum</name>
    <dbReference type="NCBI Taxonomy" id="1549636"/>
    <lineage>
        <taxon>Bacteria</taxon>
        <taxon>Pseudomonadati</taxon>
        <taxon>Pseudomonadota</taxon>
        <taxon>Alphaproteobacteria</taxon>
        <taxon>Hyphomicrobiales</taxon>
        <taxon>Rhizobiaceae</taxon>
        <taxon>Rhizobium/Agrobacterium group</taxon>
        <taxon>Rhizobium</taxon>
    </lineage>
</organism>